<dbReference type="AlphaFoldDB" id="A0AAW4XM56"/>
<evidence type="ECO:0000259" key="3">
    <source>
        <dbReference type="SMART" id="SM01043"/>
    </source>
</evidence>
<protein>
    <recommendedName>
        <fullName evidence="3">Bacterial transcriptional activator domain-containing protein</fullName>
    </recommendedName>
</protein>
<comment type="caution">
    <text evidence="4">The sequence shown here is derived from an EMBL/GenBank/DDBJ whole genome shotgun (WGS) entry which is preliminary data.</text>
</comment>
<dbReference type="RefSeq" id="WP_230792211.1">
    <property type="nucleotide sequence ID" value="NZ_JAJNCO010000016.1"/>
</dbReference>
<dbReference type="PANTHER" id="PTHR35807">
    <property type="entry name" value="TRANSCRIPTIONAL REGULATOR REDD-RELATED"/>
    <property type="match status" value="1"/>
</dbReference>
<proteinExistence type="predicted"/>
<dbReference type="InterPro" id="IPR011990">
    <property type="entry name" value="TPR-like_helical_dom_sf"/>
</dbReference>
<dbReference type="Proteomes" id="UP001198630">
    <property type="component" value="Unassembled WGS sequence"/>
</dbReference>
<dbReference type="InterPro" id="IPR005158">
    <property type="entry name" value="BTAD"/>
</dbReference>
<dbReference type="Pfam" id="PF03704">
    <property type="entry name" value="BTAD"/>
    <property type="match status" value="1"/>
</dbReference>
<feature type="domain" description="Bacterial transcriptional activator" evidence="3">
    <location>
        <begin position="879"/>
        <end position="1017"/>
    </location>
</feature>
<reference evidence="4" key="1">
    <citation type="submission" date="2021-11" db="EMBL/GenBank/DDBJ databases">
        <title>Development of a sustainable strategy for remediation of hydrocarbon-contaminated territories based on the waste exchange concept.</title>
        <authorList>
            <person name="Elkin A."/>
        </authorList>
    </citation>
    <scope>NUCLEOTIDE SEQUENCE</scope>
    <source>
        <strain evidence="4">IEGM 757</strain>
    </source>
</reference>
<evidence type="ECO:0000313" key="5">
    <source>
        <dbReference type="Proteomes" id="UP001198630"/>
    </source>
</evidence>
<gene>
    <name evidence="4" type="ORF">LQ384_23635</name>
</gene>
<evidence type="ECO:0000256" key="1">
    <source>
        <dbReference type="ARBA" id="ARBA00023015"/>
    </source>
</evidence>
<dbReference type="GO" id="GO:0003677">
    <property type="term" value="F:DNA binding"/>
    <property type="evidence" value="ECO:0007669"/>
    <property type="project" value="TreeGrafter"/>
</dbReference>
<dbReference type="InterPro" id="IPR036388">
    <property type="entry name" value="WH-like_DNA-bd_sf"/>
</dbReference>
<name>A0AAW4XM56_RHORH</name>
<sequence length="1018" mass="110508">MDDVDRNGRTPALAKSKLTAPSLVDTVVARPRLSVQLVASLRRHPIVVVCAAAGAGKTTAVVEAVPLLGADVCWLTLDSTDSAPGRLAVYLSESLATRRPEVADTARRALRAGCDPREAIVACMEVLGDQPLVLVLDEVDQLDKSPEAWSVLDALIRFAPPTLRVILISRTSHLVRFLTLPPAVAQAIRWDSELAFTVDEAADALSLLGKNGVAAESAVHASGGWVTGVLFEAWRLDGSADGLGPEPESLHAYLSAQILDSLNDRERDFLIRTAVLPEISRAAAQMMGLSDAGATLAALKRTHLPVKWNADGDTLRHHTRFREFLLARLYELDASEVRGVVRDSARVLGLQGHHEEAVEVLLAHGLTEEARPHAESVALEVADRSDLDVVERWLDAFGTDARPSNLTVARLMVHIARDDFASCVAIADELGRRGDRVLLATRSGRAAGLMAWAYLLHGRVDEARELLDSADGPEVEGIRYAMRLWVTEDIDADDAPPLSGTPLDAIVLIAQYYSGHLRPMPPTSRTPWIRRVAGVYEAAALRAAGRIAEAVELYEKEYAYRPPAGADFTRAVLGSEILLEAGRAAEAEDLIRSGLSAARGAGARVFEVALRLAEIRIAIHTNRLPDARRLVRRLRADPTSTSIVYYAEILDTADAYLRLLDDTSGERHELDDQAARLLRRSVASMRQGGRLLGLPAAGIYLAEAEWRLGDPDAADEAAEVALTAAAAQGTNHGLLRALSNFPAVLSRRLDAEPGVDSIWHALGRALVVLDHASITEMGSSSVHLVEFGANPHLLHMGRELRPAISKSVELMAHLLAHDGSGRRKVLLEDLFEGRHDESAQAYLRQALRRLREVLPDSNMVISDGGVISVNPTVRISSESMRFESHIALAARLQGESKLKALEAALEVVGRGDYLENIDSPWVEQRRDRLDDLATGARIEAAALALELGLPRRADQLVTAALRQDPYREAAWRLAMTIAHARGDDDGVVGAYRRCGQALAEIGLTPAPATRQLLEQLRR</sequence>
<dbReference type="InterPro" id="IPR027417">
    <property type="entry name" value="P-loop_NTPase"/>
</dbReference>
<organism evidence="4 5">
    <name type="scientific">Rhodococcus rhodochrous</name>
    <dbReference type="NCBI Taxonomy" id="1829"/>
    <lineage>
        <taxon>Bacteria</taxon>
        <taxon>Bacillati</taxon>
        <taxon>Actinomycetota</taxon>
        <taxon>Actinomycetes</taxon>
        <taxon>Mycobacteriales</taxon>
        <taxon>Nocardiaceae</taxon>
        <taxon>Rhodococcus</taxon>
    </lineage>
</organism>
<dbReference type="Pfam" id="PF25873">
    <property type="entry name" value="WHD_MalT"/>
    <property type="match status" value="1"/>
</dbReference>
<keyword evidence="2" id="KW-0804">Transcription</keyword>
<dbReference type="Gene3D" id="1.10.10.10">
    <property type="entry name" value="Winged helix-like DNA-binding domain superfamily/Winged helix DNA-binding domain"/>
    <property type="match status" value="1"/>
</dbReference>
<dbReference type="InterPro" id="IPR051677">
    <property type="entry name" value="AfsR-DnrI-RedD_regulator"/>
</dbReference>
<dbReference type="SUPFAM" id="SSF48452">
    <property type="entry name" value="TPR-like"/>
    <property type="match status" value="1"/>
</dbReference>
<keyword evidence="1" id="KW-0805">Transcription regulation</keyword>
<accession>A0AAW4XM56</accession>
<dbReference type="EMBL" id="JAJNCO010000016">
    <property type="protein sequence ID" value="MCD2114111.1"/>
    <property type="molecule type" value="Genomic_DNA"/>
</dbReference>
<dbReference type="SUPFAM" id="SSF52540">
    <property type="entry name" value="P-loop containing nucleoside triphosphate hydrolases"/>
    <property type="match status" value="1"/>
</dbReference>
<dbReference type="GO" id="GO:0006355">
    <property type="term" value="P:regulation of DNA-templated transcription"/>
    <property type="evidence" value="ECO:0007669"/>
    <property type="project" value="TreeGrafter"/>
</dbReference>
<dbReference type="SMART" id="SM01043">
    <property type="entry name" value="BTAD"/>
    <property type="match status" value="1"/>
</dbReference>
<dbReference type="InterPro" id="IPR059106">
    <property type="entry name" value="WHD_MalT"/>
</dbReference>
<dbReference type="Gene3D" id="3.40.50.300">
    <property type="entry name" value="P-loop containing nucleotide triphosphate hydrolases"/>
    <property type="match status" value="1"/>
</dbReference>
<dbReference type="PANTHER" id="PTHR35807:SF1">
    <property type="entry name" value="TRANSCRIPTIONAL REGULATOR REDD"/>
    <property type="match status" value="1"/>
</dbReference>
<evidence type="ECO:0000313" key="4">
    <source>
        <dbReference type="EMBL" id="MCD2114111.1"/>
    </source>
</evidence>
<evidence type="ECO:0000256" key="2">
    <source>
        <dbReference type="ARBA" id="ARBA00023163"/>
    </source>
</evidence>
<dbReference type="Gene3D" id="1.25.40.10">
    <property type="entry name" value="Tetratricopeptide repeat domain"/>
    <property type="match status" value="1"/>
</dbReference>